<sequence length="312" mass="36142">MKRILLAFLLALIAVASIVTVGWLSFPREAFADYRERGVPILMYHKVNPDPKTGGLGLRVLPREFDWQMRFLKEHGFHTVSLDEAVDYLEFGKPLPEKPIVITFDDGYRDNYVYAFPILKKYGFRATIFIITGIVGKTNEWDEREGKPTNYMLTWKQIDEMANYGIEFGAHTVNHPRLTKVPLELAEKEIFNSKKMLEAHFKRPVKYFCYPYGLYNDQIVEIVKKAGFRAATTTQLGINARGCDLYRLKRLRVTGHMSRRQFVEQLEKYLREDTWKREHKKFLPGYVKDTILPLFPGRSGSTTPGRSGGCMV</sequence>
<dbReference type="InterPro" id="IPR002509">
    <property type="entry name" value="NODB_dom"/>
</dbReference>
<organism evidence="4 5">
    <name type="scientific">Carboxydothermus hydrogenoformans (strain ATCC BAA-161 / DSM 6008 / Z-2901)</name>
    <dbReference type="NCBI Taxonomy" id="246194"/>
    <lineage>
        <taxon>Bacteria</taxon>
        <taxon>Bacillati</taxon>
        <taxon>Bacillota</taxon>
        <taxon>Clostridia</taxon>
        <taxon>Thermoanaerobacterales</taxon>
        <taxon>Thermoanaerobacteraceae</taxon>
        <taxon>Carboxydothermus</taxon>
    </lineage>
</organism>
<evidence type="ECO:0000256" key="2">
    <source>
        <dbReference type="ARBA" id="ARBA00022729"/>
    </source>
</evidence>
<dbReference type="SUPFAM" id="SSF88713">
    <property type="entry name" value="Glycoside hydrolase/deacetylase"/>
    <property type="match status" value="1"/>
</dbReference>
<dbReference type="GO" id="GO:0016810">
    <property type="term" value="F:hydrolase activity, acting on carbon-nitrogen (but not peptide) bonds"/>
    <property type="evidence" value="ECO:0007669"/>
    <property type="project" value="InterPro"/>
</dbReference>
<dbReference type="InParanoid" id="Q3AFD8"/>
<proteinExistence type="predicted"/>
<evidence type="ECO:0000313" key="5">
    <source>
        <dbReference type="Proteomes" id="UP000002706"/>
    </source>
</evidence>
<dbReference type="eggNOG" id="COG0726">
    <property type="taxonomic scope" value="Bacteria"/>
</dbReference>
<dbReference type="Gene3D" id="3.20.20.370">
    <property type="entry name" value="Glycoside hydrolase/deacetylase"/>
    <property type="match status" value="1"/>
</dbReference>
<dbReference type="OrthoDB" id="9778320at2"/>
<dbReference type="PANTHER" id="PTHR34216">
    <property type="match status" value="1"/>
</dbReference>
<keyword evidence="5" id="KW-1185">Reference proteome</keyword>
<dbReference type="GO" id="GO:0005975">
    <property type="term" value="P:carbohydrate metabolic process"/>
    <property type="evidence" value="ECO:0007669"/>
    <property type="project" value="InterPro"/>
</dbReference>
<dbReference type="Pfam" id="PF01522">
    <property type="entry name" value="Polysacc_deac_1"/>
    <property type="match status" value="1"/>
</dbReference>
<feature type="domain" description="NodB homology" evidence="3">
    <location>
        <begin position="98"/>
        <end position="312"/>
    </location>
</feature>
<dbReference type="KEGG" id="chy:CHY_0274"/>
<dbReference type="FunCoup" id="Q3AFD8">
    <property type="interactions" value="52"/>
</dbReference>
<dbReference type="HOGENOM" id="CLU_030024_3_3_9"/>
<comment type="subcellular location">
    <subcellularLocation>
        <location evidence="1">Secreted</location>
    </subcellularLocation>
</comment>
<dbReference type="EMBL" id="CP000141">
    <property type="protein sequence ID" value="ABB15655.1"/>
    <property type="molecule type" value="Genomic_DNA"/>
</dbReference>
<gene>
    <name evidence="4" type="ordered locus">CHY_0274</name>
</gene>
<dbReference type="GO" id="GO:0005576">
    <property type="term" value="C:extracellular region"/>
    <property type="evidence" value="ECO:0007669"/>
    <property type="project" value="UniProtKB-SubCell"/>
</dbReference>
<accession>Q3AFD8</accession>
<dbReference type="InterPro" id="IPR011330">
    <property type="entry name" value="Glyco_hydro/deAcase_b/a-brl"/>
</dbReference>
<dbReference type="InterPro" id="IPR051398">
    <property type="entry name" value="Polysacch_Deacetylase"/>
</dbReference>
<evidence type="ECO:0000256" key="1">
    <source>
        <dbReference type="ARBA" id="ARBA00004613"/>
    </source>
</evidence>
<protein>
    <submittedName>
        <fullName evidence="4">Polysaccharide deacetylase family protein</fullName>
    </submittedName>
</protein>
<dbReference type="RefSeq" id="WP_011343222.1">
    <property type="nucleotide sequence ID" value="NC_007503.1"/>
</dbReference>
<dbReference type="Proteomes" id="UP000002706">
    <property type="component" value="Chromosome"/>
</dbReference>
<name>Q3AFD8_CARHZ</name>
<evidence type="ECO:0000313" key="4">
    <source>
        <dbReference type="EMBL" id="ABB15655.1"/>
    </source>
</evidence>
<dbReference type="AlphaFoldDB" id="Q3AFD8"/>
<dbReference type="PANTHER" id="PTHR34216:SF3">
    <property type="entry name" value="POLY-BETA-1,6-N-ACETYL-D-GLUCOSAMINE N-DEACETYLASE"/>
    <property type="match status" value="1"/>
</dbReference>
<evidence type="ECO:0000259" key="3">
    <source>
        <dbReference type="PROSITE" id="PS51677"/>
    </source>
</evidence>
<dbReference type="CDD" id="cd10918">
    <property type="entry name" value="CE4_NodB_like_5s_6s"/>
    <property type="match status" value="1"/>
</dbReference>
<dbReference type="PROSITE" id="PS51677">
    <property type="entry name" value="NODB"/>
    <property type="match status" value="1"/>
</dbReference>
<dbReference type="STRING" id="246194.CHY_0274"/>
<reference evidence="4 5" key="1">
    <citation type="journal article" date="2005" name="PLoS Genet.">
        <title>Life in hot carbon monoxide: the complete genome sequence of Carboxydothermus hydrogenoformans Z-2901.</title>
        <authorList>
            <person name="Wu M."/>
            <person name="Ren Q."/>
            <person name="Durkin A.S."/>
            <person name="Daugherty S.C."/>
            <person name="Brinkac L.M."/>
            <person name="Dodson R.J."/>
            <person name="Madupu R."/>
            <person name="Sullivan S.A."/>
            <person name="Kolonay J.F."/>
            <person name="Haft D.H."/>
            <person name="Nelson W.C."/>
            <person name="Tallon L.J."/>
            <person name="Jones K.M."/>
            <person name="Ulrich L.E."/>
            <person name="Gonzalez J.M."/>
            <person name="Zhulin I.B."/>
            <person name="Robb F.T."/>
            <person name="Eisen J.A."/>
        </authorList>
    </citation>
    <scope>NUCLEOTIDE SEQUENCE [LARGE SCALE GENOMIC DNA]</scope>
    <source>
        <strain evidence="5">ATCC BAA-161 / DSM 6008 / Z-2901</strain>
    </source>
</reference>
<keyword evidence="2" id="KW-0732">Signal</keyword>